<protein>
    <recommendedName>
        <fullName evidence="2">glycine dehydrogenase (aminomethyl-transferring)</fullName>
        <ecNumber evidence="2">1.4.4.2</ecNumber>
    </recommendedName>
</protein>
<comment type="cofactor">
    <cofactor evidence="1">
        <name>pyridoxal 5'-phosphate</name>
        <dbReference type="ChEBI" id="CHEBI:597326"/>
    </cofactor>
</comment>
<dbReference type="Gene3D" id="3.90.1150.10">
    <property type="entry name" value="Aspartate Aminotransferase, domain 1"/>
    <property type="match status" value="1"/>
</dbReference>
<dbReference type="GO" id="GO:0016594">
    <property type="term" value="F:glycine binding"/>
    <property type="evidence" value="ECO:0007669"/>
    <property type="project" value="TreeGrafter"/>
</dbReference>
<dbReference type="GO" id="GO:0005829">
    <property type="term" value="C:cytosol"/>
    <property type="evidence" value="ECO:0007669"/>
    <property type="project" value="TreeGrafter"/>
</dbReference>
<evidence type="ECO:0000256" key="2">
    <source>
        <dbReference type="ARBA" id="ARBA00012134"/>
    </source>
</evidence>
<proteinExistence type="predicted"/>
<accession>A0AAT9GTR1</accession>
<dbReference type="InterPro" id="IPR015424">
    <property type="entry name" value="PyrdxlP-dep_Trfase"/>
</dbReference>
<evidence type="ECO:0000259" key="7">
    <source>
        <dbReference type="Pfam" id="PF21478"/>
    </source>
</evidence>
<dbReference type="GeneID" id="92355160"/>
<evidence type="ECO:0000259" key="6">
    <source>
        <dbReference type="Pfam" id="PF02347"/>
    </source>
</evidence>
<dbReference type="GO" id="GO:0030170">
    <property type="term" value="F:pyridoxal phosphate binding"/>
    <property type="evidence" value="ECO:0007669"/>
    <property type="project" value="TreeGrafter"/>
</dbReference>
<gene>
    <name evidence="8" type="primary">gcvPB</name>
    <name evidence="8" type="ORF">SJAV_22060</name>
</gene>
<dbReference type="EMBL" id="AP031322">
    <property type="protein sequence ID" value="BFH74262.1"/>
    <property type="molecule type" value="Genomic_DNA"/>
</dbReference>
<dbReference type="PANTHER" id="PTHR11773">
    <property type="entry name" value="GLYCINE DEHYDROGENASE, DECARBOXYLATING"/>
    <property type="match status" value="1"/>
</dbReference>
<keyword evidence="4" id="KW-0560">Oxidoreductase</keyword>
<keyword evidence="3" id="KW-0663">Pyridoxal phosphate</keyword>
<evidence type="ECO:0000256" key="1">
    <source>
        <dbReference type="ARBA" id="ARBA00001933"/>
    </source>
</evidence>
<sequence>MKWHQATWDEPLIFEYKGKNRVGLKIPIEEELRKQVKINLPINLRRKDIDLPELSELEVIRHFIRLSQMSFGVDNGMVPLGSCTMKYNPKIEEEADNLTQNLHPLQDESTVQGILEVIYDMQRWLAEITGMELCSLQVPAGAAGELAGVLMIKKYHEIKGRKNRDEMLVADTAHGTNPASASMENFKVIYIKSNNEGLVDIDVLKEIVSERTAGFMLTNPNTLGLFEENILDIAKYIHSVDAKLYYDGANLNGILGIVRPGDMGFDIVHLNLHKTFAVPHGGGGPGAGAICAKGEMVDYLPYPLVEKKNGKYSLTYIPKYTIGKIATYYGNIGNVVRAYIYILGLGAEGISLVGKMSTLATNYLISKLKDVKGLDLIAPNRPRKHEVVFSAKTLAKETGVTANDIAKALLDRGFYAPTIYFPPNVEEALMIEPTETEPKEVLDSFAEAVRDIINLAYTNPNEVLSSPKNTAVRRLDQVIANHPSSVTPTYRVKRLREEGKIGSLK</sequence>
<reference evidence="8" key="1">
    <citation type="submission" date="2024-03" db="EMBL/GenBank/DDBJ databases">
        <title>Complete genome sequence of Sulfurisphaera javensis strain KD-1.</title>
        <authorList>
            <person name="Sakai H."/>
            <person name="Nur N."/>
            <person name="Suwanto A."/>
            <person name="Kurosawa N."/>
        </authorList>
    </citation>
    <scope>NUCLEOTIDE SEQUENCE</scope>
    <source>
        <strain evidence="8">KD-1</strain>
    </source>
</reference>
<dbReference type="InterPro" id="IPR015421">
    <property type="entry name" value="PyrdxlP-dep_Trfase_major"/>
</dbReference>
<dbReference type="RefSeq" id="WP_369609789.1">
    <property type="nucleotide sequence ID" value="NZ_AP031322.1"/>
</dbReference>
<evidence type="ECO:0000313" key="8">
    <source>
        <dbReference type="EMBL" id="BFH74262.1"/>
    </source>
</evidence>
<evidence type="ECO:0000256" key="4">
    <source>
        <dbReference type="ARBA" id="ARBA00023002"/>
    </source>
</evidence>
<evidence type="ECO:0000256" key="5">
    <source>
        <dbReference type="ARBA" id="ARBA00049026"/>
    </source>
</evidence>
<dbReference type="Pfam" id="PF21478">
    <property type="entry name" value="GcvP2_C"/>
    <property type="match status" value="1"/>
</dbReference>
<dbReference type="GO" id="GO:0019464">
    <property type="term" value="P:glycine decarboxylation via glycine cleavage system"/>
    <property type="evidence" value="ECO:0007669"/>
    <property type="project" value="TreeGrafter"/>
</dbReference>
<dbReference type="GO" id="GO:0004375">
    <property type="term" value="F:glycine dehydrogenase (decarboxylating) activity"/>
    <property type="evidence" value="ECO:0007669"/>
    <property type="project" value="UniProtKB-EC"/>
</dbReference>
<dbReference type="FunFam" id="3.90.1150.10:FF:000014">
    <property type="entry name" value="Probable glycine dehydrogenase (decarboxylating) subunit 2"/>
    <property type="match status" value="1"/>
</dbReference>
<dbReference type="InterPro" id="IPR015422">
    <property type="entry name" value="PyrdxlP-dep_Trfase_small"/>
</dbReference>
<organism evidence="8">
    <name type="scientific">Sulfurisphaera javensis</name>
    <dbReference type="NCBI Taxonomy" id="2049879"/>
    <lineage>
        <taxon>Archaea</taxon>
        <taxon>Thermoproteota</taxon>
        <taxon>Thermoprotei</taxon>
        <taxon>Sulfolobales</taxon>
        <taxon>Sulfolobaceae</taxon>
        <taxon>Sulfurisphaera</taxon>
    </lineage>
</organism>
<dbReference type="PANTHER" id="PTHR11773:SF1">
    <property type="entry name" value="GLYCINE DEHYDROGENASE (DECARBOXYLATING), MITOCHONDRIAL"/>
    <property type="match status" value="1"/>
</dbReference>
<comment type="catalytic activity">
    <reaction evidence="5">
        <text>N(6)-[(R)-lipoyl]-L-lysyl-[glycine-cleavage complex H protein] + glycine + H(+) = N(6)-[(R)-S(8)-aminomethyldihydrolipoyl]-L-lysyl-[glycine-cleavage complex H protein] + CO2</text>
        <dbReference type="Rhea" id="RHEA:24304"/>
        <dbReference type="Rhea" id="RHEA-COMP:10494"/>
        <dbReference type="Rhea" id="RHEA-COMP:10495"/>
        <dbReference type="ChEBI" id="CHEBI:15378"/>
        <dbReference type="ChEBI" id="CHEBI:16526"/>
        <dbReference type="ChEBI" id="CHEBI:57305"/>
        <dbReference type="ChEBI" id="CHEBI:83099"/>
        <dbReference type="ChEBI" id="CHEBI:83143"/>
        <dbReference type="EC" id="1.4.4.2"/>
    </reaction>
</comment>
<feature type="domain" description="Glycine cleavage system P-protein N-terminal" evidence="6">
    <location>
        <begin position="54"/>
        <end position="305"/>
    </location>
</feature>
<dbReference type="KEGG" id="sjv:SJAV_22060"/>
<name>A0AAT9GTR1_9CREN</name>
<dbReference type="SUPFAM" id="SSF53383">
    <property type="entry name" value="PLP-dependent transferases"/>
    <property type="match status" value="1"/>
</dbReference>
<dbReference type="FunFam" id="3.40.640.10:FF:000224">
    <property type="entry name" value="Probable glycine dehydrogenase (decarboxylating) subunit 2"/>
    <property type="match status" value="1"/>
</dbReference>
<dbReference type="AlphaFoldDB" id="A0AAT9GTR1"/>
<evidence type="ECO:0000256" key="3">
    <source>
        <dbReference type="ARBA" id="ARBA00022898"/>
    </source>
</evidence>
<dbReference type="GO" id="GO:0005960">
    <property type="term" value="C:glycine cleavage complex"/>
    <property type="evidence" value="ECO:0007669"/>
    <property type="project" value="TreeGrafter"/>
</dbReference>
<dbReference type="Gene3D" id="6.20.440.10">
    <property type="match status" value="1"/>
</dbReference>
<dbReference type="Gene3D" id="3.40.640.10">
    <property type="entry name" value="Type I PLP-dependent aspartate aminotransferase-like (Major domain)"/>
    <property type="match status" value="1"/>
</dbReference>
<dbReference type="NCBIfam" id="NF003346">
    <property type="entry name" value="PRK04366.1"/>
    <property type="match status" value="1"/>
</dbReference>
<dbReference type="EC" id="1.4.4.2" evidence="2"/>
<dbReference type="InterPro" id="IPR049316">
    <property type="entry name" value="GDC-P_C"/>
</dbReference>
<dbReference type="InterPro" id="IPR049315">
    <property type="entry name" value="GDC-P_N"/>
</dbReference>
<dbReference type="Pfam" id="PF02347">
    <property type="entry name" value="GDC-P"/>
    <property type="match status" value="1"/>
</dbReference>
<feature type="domain" description="Glycine dehydrogenase C-terminal" evidence="7">
    <location>
        <begin position="355"/>
        <end position="453"/>
    </location>
</feature>
<dbReference type="InterPro" id="IPR020581">
    <property type="entry name" value="GDC_P"/>
</dbReference>